<dbReference type="EMBL" id="CAJGYM010000006">
    <property type="protein sequence ID" value="CAD6187552.1"/>
    <property type="molecule type" value="Genomic_DNA"/>
</dbReference>
<keyword evidence="3" id="KW-0418">Kinase</keyword>
<name>A0A8S1GXB4_9PELO</name>
<dbReference type="PROSITE" id="PS50011">
    <property type="entry name" value="PROTEIN_KINASE_DOM"/>
    <property type="match status" value="1"/>
</dbReference>
<evidence type="ECO:0000256" key="4">
    <source>
        <dbReference type="ARBA" id="ARBA00022840"/>
    </source>
</evidence>
<keyword evidence="9" id="KW-1185">Reference proteome</keyword>
<reference evidence="8" key="1">
    <citation type="submission" date="2020-10" db="EMBL/GenBank/DDBJ databases">
        <authorList>
            <person name="Kikuchi T."/>
        </authorList>
    </citation>
    <scope>NUCLEOTIDE SEQUENCE</scope>
    <source>
        <strain evidence="8">NKZ352</strain>
    </source>
</reference>
<protein>
    <recommendedName>
        <fullName evidence="7">Protein kinase domain-containing protein</fullName>
    </recommendedName>
</protein>
<dbReference type="Gene3D" id="1.10.510.10">
    <property type="entry name" value="Transferase(Phosphotransferase) domain 1"/>
    <property type="match status" value="1"/>
</dbReference>
<feature type="transmembrane region" description="Helical" evidence="6">
    <location>
        <begin position="508"/>
        <end position="533"/>
    </location>
</feature>
<keyword evidence="6" id="KW-0812">Transmembrane</keyword>
<dbReference type="SUPFAM" id="SSF56112">
    <property type="entry name" value="Protein kinase-like (PK-like)"/>
    <property type="match status" value="1"/>
</dbReference>
<dbReference type="AlphaFoldDB" id="A0A8S1GXB4"/>
<evidence type="ECO:0000313" key="8">
    <source>
        <dbReference type="EMBL" id="CAD6187552.1"/>
    </source>
</evidence>
<feature type="region of interest" description="Disordered" evidence="5">
    <location>
        <begin position="814"/>
        <end position="838"/>
    </location>
</feature>
<dbReference type="PANTHER" id="PTHR43671:SF66">
    <property type="entry name" value="SERINE_THREONINE-PROTEIN KINASE NEK2"/>
    <property type="match status" value="1"/>
</dbReference>
<keyword evidence="1" id="KW-0808">Transferase</keyword>
<feature type="compositionally biased region" description="Acidic residues" evidence="5">
    <location>
        <begin position="624"/>
        <end position="638"/>
    </location>
</feature>
<dbReference type="PANTHER" id="PTHR43671">
    <property type="entry name" value="SERINE/THREONINE-PROTEIN KINASE NEK"/>
    <property type="match status" value="1"/>
</dbReference>
<keyword evidence="4" id="KW-0067">ATP-binding</keyword>
<proteinExistence type="predicted"/>
<evidence type="ECO:0000256" key="5">
    <source>
        <dbReference type="SAM" id="MobiDB-lite"/>
    </source>
</evidence>
<dbReference type="Proteomes" id="UP000835052">
    <property type="component" value="Unassembled WGS sequence"/>
</dbReference>
<evidence type="ECO:0000256" key="3">
    <source>
        <dbReference type="ARBA" id="ARBA00022777"/>
    </source>
</evidence>
<dbReference type="InterPro" id="IPR001245">
    <property type="entry name" value="Ser-Thr/Tyr_kinase_cat_dom"/>
</dbReference>
<comment type="caution">
    <text evidence="8">The sequence shown here is derived from an EMBL/GenBank/DDBJ whole genome shotgun (WGS) entry which is preliminary data.</text>
</comment>
<sequence length="1023" mass="116128">MLCEGAERSSETNNSLARKEKGCQLGLSDRRLLPDEMSRILTLLTFLLQLLPYSQAYESSLPISGSCQSRCLKEYGSRKEVLNNLEETVAFLEIFNNTNFSLCKLGCKSPGVNDLPLGPFLFGQTAYNTLVTNFPDIPLRDEYVRSVSFLCAENSTGFVPNDTIKMTGKVFIDLLPGTAKLNLVHNMEIVVHDTEIPSDESIPTILYQTWCYSTTCNFSLEYVLPEKNFTERKEAFQIRLFTFDESGPTGKIVLSRWYTYEQLVYVANVQFLPMEKKWLDDKASVLFFVKTPSQFEIPACRLFVSYRNIFAPRSIHFPYQMDSSKALILKNLDFDQEYTLKLDYSNATDRLAKFRQSETHFNVPQCMHMINDSTKCAPPAIPKMSAVWNSSVPDVNVVLLTWTYYAFDEKDKRESDEVIAYSLAISHFEITLIPLISSVSLHCEKVDPIRRDVPWTQRKSAIYVSTSDCDYIAEIRAVDIKRRKSSDLKIHLHRYYEEYRFFSASNIFYSPLLLAFMVFALLALLCLAALIFFSTLKRRRPFTNLPKNVKVSCDSNNPKDVTRTEVIAQSEYSPAWPQLPVCHGLVNMSDGLAKLPVSAAVYHEYKNTDREERYKWRENPEKNTDEDEEDGYETIDELNDSRESEKSAYRPHFYRIPSPDDLNTFLVLPKFAALAEFEPMYSEPVEELKVTKNAEDDISPFWRYVKVEGSNLNSHELKCGFGSAASAELRTELCALLSFQRANRRHENIMYLRGVATSSVGDFEGKNIIGMLFEQCPGGTLRRFLRRAGTSLRRIAQTTHYTSATPIVHGTLQKKSNLAPSPPSSGYNSSNQGSGANTPDSYIERSVHVLSTRLCQFGASIISAIEYLHSHGVLHRHITCNNIQLTRGYIETLEIPCDQKVKLADFGWACVPNSCRPAMPVERSVAPPEVMAGKEYESRGDIWQFGICLLEMGTLSVSSEFHRHYLPSGSDLFDKSMGAKFLIETSQKCVVFRGRPNATAVKEHFKKTSARSRLTASAQETSI</sequence>
<dbReference type="InterPro" id="IPR011009">
    <property type="entry name" value="Kinase-like_dom_sf"/>
</dbReference>
<dbReference type="InterPro" id="IPR000719">
    <property type="entry name" value="Prot_kinase_dom"/>
</dbReference>
<feature type="domain" description="Protein kinase" evidence="7">
    <location>
        <begin position="666"/>
        <end position="1023"/>
    </location>
</feature>
<dbReference type="InterPro" id="IPR050660">
    <property type="entry name" value="NEK_Ser/Thr_kinase"/>
</dbReference>
<organism evidence="8 9">
    <name type="scientific">Caenorhabditis auriculariae</name>
    <dbReference type="NCBI Taxonomy" id="2777116"/>
    <lineage>
        <taxon>Eukaryota</taxon>
        <taxon>Metazoa</taxon>
        <taxon>Ecdysozoa</taxon>
        <taxon>Nematoda</taxon>
        <taxon>Chromadorea</taxon>
        <taxon>Rhabditida</taxon>
        <taxon>Rhabditina</taxon>
        <taxon>Rhabditomorpha</taxon>
        <taxon>Rhabditoidea</taxon>
        <taxon>Rhabditidae</taxon>
        <taxon>Peloderinae</taxon>
        <taxon>Caenorhabditis</taxon>
    </lineage>
</organism>
<evidence type="ECO:0000259" key="7">
    <source>
        <dbReference type="PROSITE" id="PS50011"/>
    </source>
</evidence>
<keyword evidence="6" id="KW-0472">Membrane</keyword>
<evidence type="ECO:0000256" key="6">
    <source>
        <dbReference type="SAM" id="Phobius"/>
    </source>
</evidence>
<evidence type="ECO:0000313" key="9">
    <source>
        <dbReference type="Proteomes" id="UP000835052"/>
    </source>
</evidence>
<evidence type="ECO:0000256" key="1">
    <source>
        <dbReference type="ARBA" id="ARBA00022679"/>
    </source>
</evidence>
<dbReference type="GO" id="GO:0004674">
    <property type="term" value="F:protein serine/threonine kinase activity"/>
    <property type="evidence" value="ECO:0007669"/>
    <property type="project" value="TreeGrafter"/>
</dbReference>
<keyword evidence="6" id="KW-1133">Transmembrane helix</keyword>
<dbReference type="GO" id="GO:0005524">
    <property type="term" value="F:ATP binding"/>
    <property type="evidence" value="ECO:0007669"/>
    <property type="project" value="UniProtKB-KW"/>
</dbReference>
<feature type="region of interest" description="Disordered" evidence="5">
    <location>
        <begin position="616"/>
        <end position="641"/>
    </location>
</feature>
<dbReference type="Pfam" id="PF07714">
    <property type="entry name" value="PK_Tyr_Ser-Thr"/>
    <property type="match status" value="1"/>
</dbReference>
<evidence type="ECO:0000256" key="2">
    <source>
        <dbReference type="ARBA" id="ARBA00022741"/>
    </source>
</evidence>
<keyword evidence="2" id="KW-0547">Nucleotide-binding</keyword>
<accession>A0A8S1GXB4</accession>
<dbReference type="OrthoDB" id="5785107at2759"/>
<gene>
    <name evidence="8" type="ORF">CAUJ_LOCUS3471</name>
</gene>
<feature type="compositionally biased region" description="Low complexity" evidence="5">
    <location>
        <begin position="824"/>
        <end position="837"/>
    </location>
</feature>